<reference evidence="1 2" key="1">
    <citation type="journal article" date="2024" name="Nat. Commun.">
        <title>Phylogenomics reveals the evolutionary origins of lichenization in chlorophyte algae.</title>
        <authorList>
            <person name="Puginier C."/>
            <person name="Libourel C."/>
            <person name="Otte J."/>
            <person name="Skaloud P."/>
            <person name="Haon M."/>
            <person name="Grisel S."/>
            <person name="Petersen M."/>
            <person name="Berrin J.G."/>
            <person name="Delaux P.M."/>
            <person name="Dal Grande F."/>
            <person name="Keller J."/>
        </authorList>
    </citation>
    <scope>NUCLEOTIDE SEQUENCE [LARGE SCALE GENOMIC DNA]</scope>
    <source>
        <strain evidence="1 2">SAG 2036</strain>
    </source>
</reference>
<dbReference type="Proteomes" id="UP001465755">
    <property type="component" value="Unassembled WGS sequence"/>
</dbReference>
<accession>A0AAW1P484</accession>
<keyword evidence="2" id="KW-1185">Reference proteome</keyword>
<comment type="caution">
    <text evidence="1">The sequence shown here is derived from an EMBL/GenBank/DDBJ whole genome shotgun (WGS) entry which is preliminary data.</text>
</comment>
<dbReference type="EMBL" id="JALJOQ010000062">
    <property type="protein sequence ID" value="KAK9803127.1"/>
    <property type="molecule type" value="Genomic_DNA"/>
</dbReference>
<name>A0AAW1P484_9CHLO</name>
<evidence type="ECO:0000313" key="2">
    <source>
        <dbReference type="Proteomes" id="UP001465755"/>
    </source>
</evidence>
<sequence>MAEEAASSNARTSYTDEELLLVEACRDLGITDLSRGPMGDLMYGKFKPSRHLYLQNFTTGVLCQALHDDEKEPAVAVPVELKGNRERHNAGSFRCNRNWAKYKRGTIFVLHQVYPKKGVPTFFVVPREELLAAHKGKARLMHIDLSG</sequence>
<proteinExistence type="predicted"/>
<evidence type="ECO:0000313" key="1">
    <source>
        <dbReference type="EMBL" id="KAK9803127.1"/>
    </source>
</evidence>
<organism evidence="1 2">
    <name type="scientific">Symbiochloris irregularis</name>
    <dbReference type="NCBI Taxonomy" id="706552"/>
    <lineage>
        <taxon>Eukaryota</taxon>
        <taxon>Viridiplantae</taxon>
        <taxon>Chlorophyta</taxon>
        <taxon>core chlorophytes</taxon>
        <taxon>Trebouxiophyceae</taxon>
        <taxon>Trebouxiales</taxon>
        <taxon>Trebouxiaceae</taxon>
        <taxon>Symbiochloris</taxon>
    </lineage>
</organism>
<dbReference type="AlphaFoldDB" id="A0AAW1P484"/>
<gene>
    <name evidence="1" type="ORF">WJX73_008594</name>
</gene>
<protein>
    <submittedName>
        <fullName evidence="1">Uncharacterized protein</fullName>
    </submittedName>
</protein>